<protein>
    <submittedName>
        <fullName evidence="1">Uncharacterized protein</fullName>
    </submittedName>
</protein>
<evidence type="ECO:0000313" key="1">
    <source>
        <dbReference type="EMBL" id="MCK8143213.1"/>
    </source>
</evidence>
<dbReference type="AlphaFoldDB" id="A0A9X2BMT1"/>
<comment type="caution">
    <text evidence="1">The sequence shown here is derived from an EMBL/GenBank/DDBJ whole genome shotgun (WGS) entry which is preliminary data.</text>
</comment>
<dbReference type="EMBL" id="JALNUB010000013">
    <property type="protein sequence ID" value="MCK8143213.1"/>
    <property type="molecule type" value="Genomic_DNA"/>
</dbReference>
<sequence length="169" mass="18024">MDKIAEIKKKLQEVVGANPNYPIVGEVTKVAGESCSIKLISGLELSDVKLSATVSESANYLLVEPLVGSNVLVLSGDGTLSNLYVVKVDQVAKVKLSQNGLKVEFDSTDNKVRIENDNVSLKDLFTDLANILNNLKVGVLSPNAPSSTITPDVVALVEQFSANVNNLLK</sequence>
<organism evidence="1 2">
    <name type="scientific">Flavobacterium pygoscelis</name>
    <dbReference type="NCBI Taxonomy" id="2893176"/>
    <lineage>
        <taxon>Bacteria</taxon>
        <taxon>Pseudomonadati</taxon>
        <taxon>Bacteroidota</taxon>
        <taxon>Flavobacteriia</taxon>
        <taxon>Flavobacteriales</taxon>
        <taxon>Flavobacteriaceae</taxon>
        <taxon>Flavobacterium</taxon>
    </lineage>
</organism>
<name>A0A9X2BMT1_9FLAO</name>
<reference evidence="1" key="1">
    <citation type="submission" date="2022-04" db="EMBL/GenBank/DDBJ databases">
        <title>Flavobacterium pygoscelis sp. nov. isolated from Chinstrap chick (Pygoscelis antarcticus).</title>
        <authorList>
            <person name="Irgang R."/>
            <person name="Poblete-Morales M."/>
            <person name="Avendano-Herrera R."/>
        </authorList>
    </citation>
    <scope>NUCLEOTIDE SEQUENCE</scope>
    <source>
        <strain evidence="1">I-SCBP12n</strain>
    </source>
</reference>
<dbReference type="RefSeq" id="WP_248429257.1">
    <property type="nucleotide sequence ID" value="NZ_JALNUB010000013.1"/>
</dbReference>
<keyword evidence="2" id="KW-1185">Reference proteome</keyword>
<gene>
    <name evidence="1" type="ORF">MW871_15085</name>
</gene>
<proteinExistence type="predicted"/>
<dbReference type="Proteomes" id="UP001139260">
    <property type="component" value="Unassembled WGS sequence"/>
</dbReference>
<evidence type="ECO:0000313" key="2">
    <source>
        <dbReference type="Proteomes" id="UP001139260"/>
    </source>
</evidence>
<accession>A0A9X2BMT1</accession>